<comment type="caution">
    <text evidence="2">The sequence shown here is derived from an EMBL/GenBank/DDBJ whole genome shotgun (WGS) entry which is preliminary data.</text>
</comment>
<dbReference type="Proteomes" id="UP000197138">
    <property type="component" value="Unassembled WGS sequence"/>
</dbReference>
<evidence type="ECO:0000313" key="2">
    <source>
        <dbReference type="EMBL" id="OWM91348.1"/>
    </source>
</evidence>
<name>A0A218Y2R2_PUNGR</name>
<reference evidence="4" key="1">
    <citation type="journal article" date="2017" name="Plant J.">
        <title>The pomegranate (Punica granatum L.) genome and the genomics of punicalagin biosynthesis.</title>
        <authorList>
            <person name="Qin G."/>
            <person name="Xu C."/>
            <person name="Ming R."/>
            <person name="Tang H."/>
            <person name="Guyot R."/>
            <person name="Kramer E.M."/>
            <person name="Hu Y."/>
            <person name="Yi X."/>
            <person name="Qi Y."/>
            <person name="Xu X."/>
            <person name="Gao Z."/>
            <person name="Pan H."/>
            <person name="Jian J."/>
            <person name="Tian Y."/>
            <person name="Yue Z."/>
            <person name="Xu Y."/>
        </authorList>
    </citation>
    <scope>NUCLEOTIDE SEQUENCE [LARGE SCALE GENOMIC DNA]</scope>
    <source>
        <strain evidence="4">cv. Dabenzi</strain>
    </source>
</reference>
<sequence>MTGSDGKLSQSDGMTEGERRLMLHLGQSDGMTGCEQRLSQSDGMTGGEQRLCQSNGMTGGEQRLTLHLGQSNVMTGGERRLMLHPGQSLDQARRIARAQQSGDRLDDGSLMSAAVFSSLSISHFEKI</sequence>
<reference evidence="2" key="2">
    <citation type="submission" date="2017-06" db="EMBL/GenBank/DDBJ databases">
        <title>The pomegranate genome and the genomics of punicalagin biosynthesis.</title>
        <authorList>
            <person name="Xu C."/>
        </authorList>
    </citation>
    <scope>NUCLEOTIDE SEQUENCE [LARGE SCALE GENOMIC DNA]</scope>
    <source>
        <tissue evidence="2">Fresh leaf</tissue>
    </source>
</reference>
<feature type="compositionally biased region" description="Polar residues" evidence="1">
    <location>
        <begin position="1"/>
        <end position="13"/>
    </location>
</feature>
<gene>
    <name evidence="2" type="ORF">CDL15_Pgr000292</name>
    <name evidence="3" type="ORF">CRG98_043255</name>
</gene>
<reference evidence="3 5" key="3">
    <citation type="submission" date="2017-11" db="EMBL/GenBank/DDBJ databases">
        <title>De-novo sequencing of pomegranate (Punica granatum L.) genome.</title>
        <authorList>
            <person name="Akparov Z."/>
            <person name="Amiraslanov A."/>
            <person name="Hajiyeva S."/>
            <person name="Abbasov M."/>
            <person name="Kaur K."/>
            <person name="Hamwieh A."/>
            <person name="Solovyev V."/>
            <person name="Salamov A."/>
            <person name="Braich B."/>
            <person name="Kosarev P."/>
            <person name="Mahmoud A."/>
            <person name="Hajiyev E."/>
            <person name="Babayeva S."/>
            <person name="Izzatullayeva V."/>
            <person name="Mammadov A."/>
            <person name="Mammadov A."/>
            <person name="Sharifova S."/>
            <person name="Ojaghi J."/>
            <person name="Eynullazada K."/>
            <person name="Bayramov B."/>
            <person name="Abdulazimova A."/>
            <person name="Shahmuradov I."/>
        </authorList>
    </citation>
    <scope>NUCLEOTIDE SEQUENCE [LARGE SCALE GENOMIC DNA]</scope>
    <source>
        <strain evidence="3">AG2017</strain>
        <strain evidence="5">cv. AG2017</strain>
        <tissue evidence="3">Leaf</tissue>
    </source>
</reference>
<organism evidence="2 4">
    <name type="scientific">Punica granatum</name>
    <name type="common">Pomegranate</name>
    <dbReference type="NCBI Taxonomy" id="22663"/>
    <lineage>
        <taxon>Eukaryota</taxon>
        <taxon>Viridiplantae</taxon>
        <taxon>Streptophyta</taxon>
        <taxon>Embryophyta</taxon>
        <taxon>Tracheophyta</taxon>
        <taxon>Spermatophyta</taxon>
        <taxon>Magnoliopsida</taxon>
        <taxon>eudicotyledons</taxon>
        <taxon>Gunneridae</taxon>
        <taxon>Pentapetalae</taxon>
        <taxon>rosids</taxon>
        <taxon>malvids</taxon>
        <taxon>Myrtales</taxon>
        <taxon>Lythraceae</taxon>
        <taxon>Punica</taxon>
    </lineage>
</organism>
<proteinExistence type="predicted"/>
<dbReference type="Proteomes" id="UP000233551">
    <property type="component" value="Unassembled WGS sequence"/>
</dbReference>
<feature type="region of interest" description="Disordered" evidence="1">
    <location>
        <begin position="29"/>
        <end position="57"/>
    </location>
</feature>
<protein>
    <submittedName>
        <fullName evidence="2">Uncharacterized protein</fullName>
    </submittedName>
</protein>
<feature type="region of interest" description="Disordered" evidence="1">
    <location>
        <begin position="1"/>
        <end position="20"/>
    </location>
</feature>
<evidence type="ECO:0000313" key="5">
    <source>
        <dbReference type="Proteomes" id="UP000233551"/>
    </source>
</evidence>
<dbReference type="AlphaFoldDB" id="A0A218Y2R2"/>
<dbReference type="EMBL" id="MTKT01000299">
    <property type="protein sequence ID" value="OWM91348.1"/>
    <property type="molecule type" value="Genomic_DNA"/>
</dbReference>
<accession>A0A218Y2R2</accession>
<dbReference type="EMBL" id="PGOL01004899">
    <property type="protein sequence ID" value="PKI36354.1"/>
    <property type="molecule type" value="Genomic_DNA"/>
</dbReference>
<evidence type="ECO:0000313" key="3">
    <source>
        <dbReference type="EMBL" id="PKI36354.1"/>
    </source>
</evidence>
<evidence type="ECO:0000313" key="4">
    <source>
        <dbReference type="Proteomes" id="UP000197138"/>
    </source>
</evidence>
<evidence type="ECO:0000256" key="1">
    <source>
        <dbReference type="SAM" id="MobiDB-lite"/>
    </source>
</evidence>
<keyword evidence="5" id="KW-1185">Reference proteome</keyword>